<evidence type="ECO:0000313" key="2">
    <source>
        <dbReference type="Proteomes" id="UP000827092"/>
    </source>
</evidence>
<sequence length="77" mass="8996">MSDTTFLTSNFPKRLNTITNRKFFPEIASSSIKWKEFKGERDKRLSQLHSKDLLHNICCSPSWQNPNSQSLTVVHWS</sequence>
<keyword evidence="2" id="KW-1185">Reference proteome</keyword>
<dbReference type="Proteomes" id="UP000827092">
    <property type="component" value="Unassembled WGS sequence"/>
</dbReference>
<dbReference type="EMBL" id="JAFNEN010000237">
    <property type="protein sequence ID" value="KAG8188532.1"/>
    <property type="molecule type" value="Genomic_DNA"/>
</dbReference>
<organism evidence="1 2">
    <name type="scientific">Oedothorax gibbosus</name>
    <dbReference type="NCBI Taxonomy" id="931172"/>
    <lineage>
        <taxon>Eukaryota</taxon>
        <taxon>Metazoa</taxon>
        <taxon>Ecdysozoa</taxon>
        <taxon>Arthropoda</taxon>
        <taxon>Chelicerata</taxon>
        <taxon>Arachnida</taxon>
        <taxon>Araneae</taxon>
        <taxon>Araneomorphae</taxon>
        <taxon>Entelegynae</taxon>
        <taxon>Araneoidea</taxon>
        <taxon>Linyphiidae</taxon>
        <taxon>Erigoninae</taxon>
        <taxon>Oedothorax</taxon>
    </lineage>
</organism>
<accession>A0AAV6UVY4</accession>
<dbReference type="AlphaFoldDB" id="A0AAV6UVY4"/>
<proteinExistence type="predicted"/>
<protein>
    <submittedName>
        <fullName evidence="1">Uncharacterized protein</fullName>
    </submittedName>
</protein>
<name>A0AAV6UVY4_9ARAC</name>
<gene>
    <name evidence="1" type="ORF">JTE90_004765</name>
</gene>
<evidence type="ECO:0000313" key="1">
    <source>
        <dbReference type="EMBL" id="KAG8188532.1"/>
    </source>
</evidence>
<reference evidence="1 2" key="1">
    <citation type="journal article" date="2022" name="Nat. Ecol. Evol.">
        <title>A masculinizing supergene underlies an exaggerated male reproductive morph in a spider.</title>
        <authorList>
            <person name="Hendrickx F."/>
            <person name="De Corte Z."/>
            <person name="Sonet G."/>
            <person name="Van Belleghem S.M."/>
            <person name="Kostlbacher S."/>
            <person name="Vangestel C."/>
        </authorList>
    </citation>
    <scope>NUCLEOTIDE SEQUENCE [LARGE SCALE GENOMIC DNA]</scope>
    <source>
        <strain evidence="1">W744_W776</strain>
    </source>
</reference>
<comment type="caution">
    <text evidence="1">The sequence shown here is derived from an EMBL/GenBank/DDBJ whole genome shotgun (WGS) entry which is preliminary data.</text>
</comment>